<reference evidence="1 2" key="1">
    <citation type="submission" date="2019-12" db="EMBL/GenBank/DDBJ databases">
        <title>Genomic-based taxomic classification of the family Erythrobacteraceae.</title>
        <authorList>
            <person name="Xu L."/>
        </authorList>
    </citation>
    <scope>NUCLEOTIDE SEQUENCE [LARGE SCALE GENOMIC DNA]</scope>
    <source>
        <strain evidence="1 2">MCCC 1A09965</strain>
    </source>
</reference>
<dbReference type="InterPro" id="IPR058513">
    <property type="entry name" value="DUF8200"/>
</dbReference>
<dbReference type="Pfam" id="PF26624">
    <property type="entry name" value="DUF8200"/>
    <property type="match status" value="1"/>
</dbReference>
<dbReference type="OrthoDB" id="7594837at2"/>
<dbReference type="RefSeq" id="WP_160674849.1">
    <property type="nucleotide sequence ID" value="NZ_WTYN01000001.1"/>
</dbReference>
<dbReference type="NCBIfam" id="NF047636">
    <property type="entry name" value="CC_3452_fam"/>
    <property type="match status" value="1"/>
</dbReference>
<proteinExistence type="predicted"/>
<name>A0A844YHE1_9SPHN</name>
<gene>
    <name evidence="1" type="ORF">GRI48_10020</name>
</gene>
<dbReference type="AlphaFoldDB" id="A0A844YHE1"/>
<sequence>MSLSLPHLSVGRSAGAAVLALAYTALTFGATLAPQPVAASEVFYRAELAQPVSEARTVAGGVAWFCKETTCVAGKGTSRPLRVCRSLAKEVGSIASFSAKGETLDEAKLATCNGE</sequence>
<comment type="caution">
    <text evidence="1">The sequence shown here is derived from an EMBL/GenBank/DDBJ whole genome shotgun (WGS) entry which is preliminary data.</text>
</comment>
<keyword evidence="2" id="KW-1185">Reference proteome</keyword>
<dbReference type="EMBL" id="WTYN01000001">
    <property type="protein sequence ID" value="MXO63347.1"/>
    <property type="molecule type" value="Genomic_DNA"/>
</dbReference>
<dbReference type="Proteomes" id="UP000445582">
    <property type="component" value="Unassembled WGS sequence"/>
</dbReference>
<accession>A0A844YHE1</accession>
<organism evidence="1 2">
    <name type="scientific">Qipengyuania oceanensis</name>
    <dbReference type="NCBI Taxonomy" id="1463597"/>
    <lineage>
        <taxon>Bacteria</taxon>
        <taxon>Pseudomonadati</taxon>
        <taxon>Pseudomonadota</taxon>
        <taxon>Alphaproteobacteria</taxon>
        <taxon>Sphingomonadales</taxon>
        <taxon>Erythrobacteraceae</taxon>
        <taxon>Qipengyuania</taxon>
    </lineage>
</organism>
<protein>
    <submittedName>
        <fullName evidence="1">Uncharacterized protein</fullName>
    </submittedName>
</protein>
<dbReference type="InterPro" id="IPR058067">
    <property type="entry name" value="CC_3452-like"/>
</dbReference>
<evidence type="ECO:0000313" key="1">
    <source>
        <dbReference type="EMBL" id="MXO63347.1"/>
    </source>
</evidence>
<evidence type="ECO:0000313" key="2">
    <source>
        <dbReference type="Proteomes" id="UP000445582"/>
    </source>
</evidence>